<organism evidence="2 3">
    <name type="scientific">Clonostachys chloroleuca</name>
    <dbReference type="NCBI Taxonomy" id="1926264"/>
    <lineage>
        <taxon>Eukaryota</taxon>
        <taxon>Fungi</taxon>
        <taxon>Dikarya</taxon>
        <taxon>Ascomycota</taxon>
        <taxon>Pezizomycotina</taxon>
        <taxon>Sordariomycetes</taxon>
        <taxon>Hypocreomycetidae</taxon>
        <taxon>Hypocreales</taxon>
        <taxon>Bionectriaceae</taxon>
        <taxon>Clonostachys</taxon>
    </lineage>
</organism>
<sequence length="321" mass="36890">MTIDSMDLLGEATGREQLDEQRSLCIYPAAHGFSFSSFCSQYGIEGPWIRLLNIWPGYVLFVAKEHSSCVECRSKPHDHSSPCPLCTSRLNLMIELVAFVNKSHASYPIRTIDTEYYTKGVDGLIDDLGQQDRKECSGWDPSHGQEIDDSSLIRESLTVNNPRPDNAHVSQNQLGKRKLAIDQNRDEDGDGSARKRRHSGAKKQFFACTFFKHDREQHSSCRNRKFKKISQLEGHIIRRHAFRDYYCPICYEEFPDPASWTSHCRGVICQPRATPPRVFADDFRTLCQDIVLLRHTPTQMWFAIWDNIFPGVDRPESPYIS</sequence>
<feature type="compositionally biased region" description="Polar residues" evidence="1">
    <location>
        <begin position="158"/>
        <end position="174"/>
    </location>
</feature>
<protein>
    <recommendedName>
        <fullName evidence="4">C2H2-type domain-containing protein</fullName>
    </recommendedName>
</protein>
<dbReference type="Proteomes" id="UP001160390">
    <property type="component" value="Unassembled WGS sequence"/>
</dbReference>
<evidence type="ECO:0000313" key="2">
    <source>
        <dbReference type="EMBL" id="CAI6092678.1"/>
    </source>
</evidence>
<feature type="region of interest" description="Disordered" evidence="1">
    <location>
        <begin position="158"/>
        <end position="199"/>
    </location>
</feature>
<evidence type="ECO:0000313" key="3">
    <source>
        <dbReference type="Proteomes" id="UP001160390"/>
    </source>
</evidence>
<proteinExistence type="predicted"/>
<name>A0AA35M8X1_9HYPO</name>
<dbReference type="EMBL" id="CABFNP030001239">
    <property type="protein sequence ID" value="CAI6092678.1"/>
    <property type="molecule type" value="Genomic_DNA"/>
</dbReference>
<dbReference type="PANTHER" id="PTHR38166:SF1">
    <property type="entry name" value="C2H2-TYPE DOMAIN-CONTAINING PROTEIN"/>
    <property type="match status" value="1"/>
</dbReference>
<accession>A0AA35M8X1</accession>
<comment type="caution">
    <text evidence="2">The sequence shown here is derived from an EMBL/GenBank/DDBJ whole genome shotgun (WGS) entry which is preliminary data.</text>
</comment>
<dbReference type="AlphaFoldDB" id="A0AA35M8X1"/>
<evidence type="ECO:0008006" key="4">
    <source>
        <dbReference type="Google" id="ProtNLM"/>
    </source>
</evidence>
<reference evidence="2" key="1">
    <citation type="submission" date="2023-01" db="EMBL/GenBank/DDBJ databases">
        <authorList>
            <person name="Piombo E."/>
        </authorList>
    </citation>
    <scope>NUCLEOTIDE SEQUENCE</scope>
</reference>
<gene>
    <name evidence="2" type="ORF">CCHLO57077_00007183</name>
</gene>
<dbReference type="PANTHER" id="PTHR38166">
    <property type="entry name" value="C2H2-TYPE DOMAIN-CONTAINING PROTEIN-RELATED"/>
    <property type="match status" value="1"/>
</dbReference>
<evidence type="ECO:0000256" key="1">
    <source>
        <dbReference type="SAM" id="MobiDB-lite"/>
    </source>
</evidence>
<keyword evidence="3" id="KW-1185">Reference proteome</keyword>